<dbReference type="STRING" id="1045558.SAMN05216175_10250"/>
<evidence type="ECO:0000256" key="2">
    <source>
        <dbReference type="SAM" id="SignalP"/>
    </source>
</evidence>
<evidence type="ECO:0000313" key="5">
    <source>
        <dbReference type="Proteomes" id="UP000198623"/>
    </source>
</evidence>
<protein>
    <recommendedName>
        <fullName evidence="3">DUF4124 domain-containing protein</fullName>
    </recommendedName>
</protein>
<evidence type="ECO:0000313" key="4">
    <source>
        <dbReference type="EMBL" id="SFF94159.1"/>
    </source>
</evidence>
<gene>
    <name evidence="4" type="ORF">SAMN05216175_10250</name>
</gene>
<name>A0A1I2MU14_9GAMM</name>
<dbReference type="InterPro" id="IPR025392">
    <property type="entry name" value="DUF4124"/>
</dbReference>
<evidence type="ECO:0000256" key="1">
    <source>
        <dbReference type="SAM" id="MobiDB-lite"/>
    </source>
</evidence>
<proteinExistence type="predicted"/>
<sequence length="93" mass="10255">MIRLRSLLITATLLTLSSAAGADYVYKCQSAEGRKVFSGFPCGPNAVKEEYRNLAPARKVKENLPPRQGALLNKTLADKKMNPSSETETRQKD</sequence>
<keyword evidence="2" id="KW-0732">Signal</keyword>
<accession>A0A1I2MU14</accession>
<dbReference type="AlphaFoldDB" id="A0A1I2MU14"/>
<feature type="compositionally biased region" description="Basic and acidic residues" evidence="1">
    <location>
        <begin position="76"/>
        <end position="93"/>
    </location>
</feature>
<feature type="domain" description="DUF4124" evidence="3">
    <location>
        <begin position="13"/>
        <end position="59"/>
    </location>
</feature>
<dbReference type="Pfam" id="PF13511">
    <property type="entry name" value="DUF4124"/>
    <property type="match status" value="1"/>
</dbReference>
<dbReference type="RefSeq" id="WP_177201070.1">
    <property type="nucleotide sequence ID" value="NZ_FOOU01000002.1"/>
</dbReference>
<feature type="region of interest" description="Disordered" evidence="1">
    <location>
        <begin position="58"/>
        <end position="93"/>
    </location>
</feature>
<dbReference type="EMBL" id="FOOU01000002">
    <property type="protein sequence ID" value="SFF94159.1"/>
    <property type="molecule type" value="Genomic_DNA"/>
</dbReference>
<keyword evidence="5" id="KW-1185">Reference proteome</keyword>
<reference evidence="5" key="1">
    <citation type="submission" date="2016-10" db="EMBL/GenBank/DDBJ databases">
        <authorList>
            <person name="Varghese N."/>
            <person name="Submissions S."/>
        </authorList>
    </citation>
    <scope>NUCLEOTIDE SEQUENCE [LARGE SCALE GENOMIC DNA]</scope>
    <source>
        <strain evidence="5">CGMCC 1.10971</strain>
    </source>
</reference>
<evidence type="ECO:0000259" key="3">
    <source>
        <dbReference type="Pfam" id="PF13511"/>
    </source>
</evidence>
<dbReference type="Proteomes" id="UP000198623">
    <property type="component" value="Unassembled WGS sequence"/>
</dbReference>
<feature type="chain" id="PRO_5011583599" description="DUF4124 domain-containing protein" evidence="2">
    <location>
        <begin position="23"/>
        <end position="93"/>
    </location>
</feature>
<organism evidence="4 5">
    <name type="scientific">Neptunomonas qingdaonensis</name>
    <dbReference type="NCBI Taxonomy" id="1045558"/>
    <lineage>
        <taxon>Bacteria</taxon>
        <taxon>Pseudomonadati</taxon>
        <taxon>Pseudomonadota</taxon>
        <taxon>Gammaproteobacteria</taxon>
        <taxon>Oceanospirillales</taxon>
        <taxon>Oceanospirillaceae</taxon>
        <taxon>Neptunomonas</taxon>
    </lineage>
</organism>
<feature type="signal peptide" evidence="2">
    <location>
        <begin position="1"/>
        <end position="22"/>
    </location>
</feature>